<dbReference type="NCBIfam" id="NF005063">
    <property type="entry name" value="PRK06476.1"/>
    <property type="match status" value="1"/>
</dbReference>
<dbReference type="RefSeq" id="XP_005838810.1">
    <property type="nucleotide sequence ID" value="XM_005838753.1"/>
</dbReference>
<dbReference type="InterPro" id="IPR000304">
    <property type="entry name" value="Pyrroline-COOH_reductase"/>
</dbReference>
<evidence type="ECO:0000259" key="3">
    <source>
        <dbReference type="Pfam" id="PF03807"/>
    </source>
</evidence>
<dbReference type="InterPro" id="IPR036291">
    <property type="entry name" value="NAD(P)-bd_dom_sf"/>
</dbReference>
<proteinExistence type="inferred from homology"/>
<protein>
    <recommendedName>
        <fullName evidence="3">Pyrroline-5-carboxylate reductase catalytic N-terminal domain-containing protein</fullName>
    </recommendedName>
</protein>
<dbReference type="PIRSF" id="PIRSF000193">
    <property type="entry name" value="Pyrrol-5-carb_rd"/>
    <property type="match status" value="1"/>
</dbReference>
<gene>
    <name evidence="4" type="ORF">GUITHDRAFT_84883</name>
</gene>
<feature type="non-terminal residue" evidence="4">
    <location>
        <position position="257"/>
    </location>
</feature>
<organism evidence="4">
    <name type="scientific">Guillardia theta (strain CCMP2712)</name>
    <name type="common">Cryptophyte</name>
    <dbReference type="NCBI Taxonomy" id="905079"/>
    <lineage>
        <taxon>Eukaryota</taxon>
        <taxon>Cryptophyceae</taxon>
        <taxon>Pyrenomonadales</taxon>
        <taxon>Geminigeraceae</taxon>
        <taxon>Guillardia</taxon>
    </lineage>
</organism>
<feature type="binding site" evidence="2">
    <location>
        <begin position="70"/>
        <end position="73"/>
    </location>
    <ligand>
        <name>NADP(+)</name>
        <dbReference type="ChEBI" id="CHEBI:58349"/>
    </ligand>
</feature>
<dbReference type="InterPro" id="IPR028939">
    <property type="entry name" value="P5C_Rdtase_cat_N"/>
</dbReference>
<dbReference type="AlphaFoldDB" id="L1JUH5"/>
<dbReference type="SUPFAM" id="SSF51735">
    <property type="entry name" value="NAD(P)-binding Rossmann-fold domains"/>
    <property type="match status" value="1"/>
</dbReference>
<dbReference type="STRING" id="905079.L1JUH5"/>
<dbReference type="Pfam" id="PF03807">
    <property type="entry name" value="F420_oxidored"/>
    <property type="match status" value="1"/>
</dbReference>
<comment type="similarity">
    <text evidence="1">Belongs to the pyrroline-5-carboxylate reductase family.</text>
</comment>
<sequence length="257" mass="28225">MIRIGFVGTGTITECVVTGLCLKDAEDLSITVSPRNKEKAEALARRFPAQVRVAAENQQVLDHSDIVCIAVTPQLAPDVLSALNFRPDHVVVSFMSTVRIERLKELVRGSDRLFRAVPMPPFAKRVGGIPLHPPHDVVSSLFGRAVKVIQVETEDELMTLMSVSGTMAPFYQLLATTSQWIVKQGVSPRASSQFVGALFNSYAEDSKDLEQGFEGITAESQTPGGINEQALRDLKAAGWYEKFEEELDVIAKRVRGK</sequence>
<dbReference type="PANTHER" id="PTHR11645:SF13">
    <property type="entry name" value="PYRROLINE-5-CARBOXYLATE REDUCTASE CATALYTIC N-TERMINAL DOMAIN-CONTAINING PROTEIN"/>
    <property type="match status" value="1"/>
</dbReference>
<feature type="domain" description="Pyrroline-5-carboxylate reductase catalytic N-terminal" evidence="3">
    <location>
        <begin position="3"/>
        <end position="95"/>
    </location>
</feature>
<reference evidence="5" key="3">
    <citation type="submission" date="2016-03" db="UniProtKB">
        <authorList>
            <consortium name="EnsemblProtists"/>
        </authorList>
    </citation>
    <scope>IDENTIFICATION</scope>
</reference>
<dbReference type="KEGG" id="gtt:GUITHDRAFT_84883"/>
<dbReference type="eggNOG" id="ENOG502QVZJ">
    <property type="taxonomic scope" value="Eukaryota"/>
</dbReference>
<dbReference type="OMA" id="RIRVCAS"/>
<dbReference type="PANTHER" id="PTHR11645">
    <property type="entry name" value="PYRROLINE-5-CARBOXYLATE REDUCTASE"/>
    <property type="match status" value="1"/>
</dbReference>
<evidence type="ECO:0000256" key="1">
    <source>
        <dbReference type="ARBA" id="ARBA00005525"/>
    </source>
</evidence>
<dbReference type="GeneID" id="17308615"/>
<evidence type="ECO:0000256" key="2">
    <source>
        <dbReference type="PIRSR" id="PIRSR000193-1"/>
    </source>
</evidence>
<keyword evidence="6" id="KW-1185">Reference proteome</keyword>
<dbReference type="GO" id="GO:0055129">
    <property type="term" value="P:L-proline biosynthetic process"/>
    <property type="evidence" value="ECO:0007669"/>
    <property type="project" value="TreeGrafter"/>
</dbReference>
<reference evidence="6" key="2">
    <citation type="submission" date="2012-11" db="EMBL/GenBank/DDBJ databases">
        <authorList>
            <person name="Kuo A."/>
            <person name="Curtis B.A."/>
            <person name="Tanifuji G."/>
            <person name="Burki F."/>
            <person name="Gruber A."/>
            <person name="Irimia M."/>
            <person name="Maruyama S."/>
            <person name="Arias M.C."/>
            <person name="Ball S.G."/>
            <person name="Gile G.H."/>
            <person name="Hirakawa Y."/>
            <person name="Hopkins J.F."/>
            <person name="Rensing S.A."/>
            <person name="Schmutz J."/>
            <person name="Symeonidi A."/>
            <person name="Elias M."/>
            <person name="Eveleigh R.J."/>
            <person name="Herman E.K."/>
            <person name="Klute M.J."/>
            <person name="Nakayama T."/>
            <person name="Obornik M."/>
            <person name="Reyes-Prieto A."/>
            <person name="Armbrust E.V."/>
            <person name="Aves S.J."/>
            <person name="Beiko R.G."/>
            <person name="Coutinho P."/>
            <person name="Dacks J.B."/>
            <person name="Durnford D.G."/>
            <person name="Fast N.M."/>
            <person name="Green B.R."/>
            <person name="Grisdale C."/>
            <person name="Hempe F."/>
            <person name="Henrissat B."/>
            <person name="Hoppner M.P."/>
            <person name="Ishida K.-I."/>
            <person name="Kim E."/>
            <person name="Koreny L."/>
            <person name="Kroth P.G."/>
            <person name="Liu Y."/>
            <person name="Malik S.-B."/>
            <person name="Maier U.G."/>
            <person name="McRose D."/>
            <person name="Mock T."/>
            <person name="Neilson J.A."/>
            <person name="Onodera N.T."/>
            <person name="Poole A.M."/>
            <person name="Pritham E.J."/>
            <person name="Richards T.A."/>
            <person name="Rocap G."/>
            <person name="Roy S.W."/>
            <person name="Sarai C."/>
            <person name="Schaack S."/>
            <person name="Shirato S."/>
            <person name="Slamovits C.H."/>
            <person name="Spencer D.F."/>
            <person name="Suzuki S."/>
            <person name="Worden A.Z."/>
            <person name="Zauner S."/>
            <person name="Barry K."/>
            <person name="Bell C."/>
            <person name="Bharti A.K."/>
            <person name="Crow J.A."/>
            <person name="Grimwood J."/>
            <person name="Kramer R."/>
            <person name="Lindquist E."/>
            <person name="Lucas S."/>
            <person name="Salamov A."/>
            <person name="McFadden G.I."/>
            <person name="Lane C.E."/>
            <person name="Keeling P.J."/>
            <person name="Gray M.W."/>
            <person name="Grigoriev I.V."/>
            <person name="Archibald J.M."/>
        </authorList>
    </citation>
    <scope>NUCLEOTIDE SEQUENCE</scope>
    <source>
        <strain evidence="6">CCMP2712</strain>
    </source>
</reference>
<name>L1JUH5_GUITC</name>
<dbReference type="EnsemblProtists" id="EKX51830">
    <property type="protein sequence ID" value="EKX51830"/>
    <property type="gene ID" value="GUITHDRAFT_84883"/>
</dbReference>
<dbReference type="PaxDb" id="55529-EKX51830"/>
<dbReference type="Proteomes" id="UP000011087">
    <property type="component" value="Unassembled WGS sequence"/>
</dbReference>
<dbReference type="EMBL" id="JH992974">
    <property type="protein sequence ID" value="EKX51830.1"/>
    <property type="molecule type" value="Genomic_DNA"/>
</dbReference>
<keyword evidence="2" id="KW-0521">NADP</keyword>
<reference evidence="4 6" key="1">
    <citation type="journal article" date="2012" name="Nature">
        <title>Algal genomes reveal evolutionary mosaicism and the fate of nucleomorphs.</title>
        <authorList>
            <consortium name="DOE Joint Genome Institute"/>
            <person name="Curtis B.A."/>
            <person name="Tanifuji G."/>
            <person name="Burki F."/>
            <person name="Gruber A."/>
            <person name="Irimia M."/>
            <person name="Maruyama S."/>
            <person name="Arias M.C."/>
            <person name="Ball S.G."/>
            <person name="Gile G.H."/>
            <person name="Hirakawa Y."/>
            <person name="Hopkins J.F."/>
            <person name="Kuo A."/>
            <person name="Rensing S.A."/>
            <person name="Schmutz J."/>
            <person name="Symeonidi A."/>
            <person name="Elias M."/>
            <person name="Eveleigh R.J."/>
            <person name="Herman E.K."/>
            <person name="Klute M.J."/>
            <person name="Nakayama T."/>
            <person name="Obornik M."/>
            <person name="Reyes-Prieto A."/>
            <person name="Armbrust E.V."/>
            <person name="Aves S.J."/>
            <person name="Beiko R.G."/>
            <person name="Coutinho P."/>
            <person name="Dacks J.B."/>
            <person name="Durnford D.G."/>
            <person name="Fast N.M."/>
            <person name="Green B.R."/>
            <person name="Grisdale C.J."/>
            <person name="Hempel F."/>
            <person name="Henrissat B."/>
            <person name="Hoppner M.P."/>
            <person name="Ishida K."/>
            <person name="Kim E."/>
            <person name="Koreny L."/>
            <person name="Kroth P.G."/>
            <person name="Liu Y."/>
            <person name="Malik S.B."/>
            <person name="Maier U.G."/>
            <person name="McRose D."/>
            <person name="Mock T."/>
            <person name="Neilson J.A."/>
            <person name="Onodera N.T."/>
            <person name="Poole A.M."/>
            <person name="Pritham E.J."/>
            <person name="Richards T.A."/>
            <person name="Rocap G."/>
            <person name="Roy S.W."/>
            <person name="Sarai C."/>
            <person name="Schaack S."/>
            <person name="Shirato S."/>
            <person name="Slamovits C.H."/>
            <person name="Spencer D.F."/>
            <person name="Suzuki S."/>
            <person name="Worden A.Z."/>
            <person name="Zauner S."/>
            <person name="Barry K."/>
            <person name="Bell C."/>
            <person name="Bharti A.K."/>
            <person name="Crow J.A."/>
            <person name="Grimwood J."/>
            <person name="Kramer R."/>
            <person name="Lindquist E."/>
            <person name="Lucas S."/>
            <person name="Salamov A."/>
            <person name="McFadden G.I."/>
            <person name="Lane C.E."/>
            <person name="Keeling P.J."/>
            <person name="Gray M.W."/>
            <person name="Grigoriev I.V."/>
            <person name="Archibald J.M."/>
        </authorList>
    </citation>
    <scope>NUCLEOTIDE SEQUENCE</scope>
    <source>
        <strain evidence="4 6">CCMP2712</strain>
    </source>
</reference>
<dbReference type="OrthoDB" id="10263291at2759"/>
<dbReference type="GO" id="GO:0004735">
    <property type="term" value="F:pyrroline-5-carboxylate reductase activity"/>
    <property type="evidence" value="ECO:0007669"/>
    <property type="project" value="InterPro"/>
</dbReference>
<dbReference type="Gene3D" id="3.40.50.720">
    <property type="entry name" value="NAD(P)-binding Rossmann-like Domain"/>
    <property type="match status" value="1"/>
</dbReference>
<accession>L1JUH5</accession>
<feature type="binding site" evidence="2">
    <location>
        <position position="57"/>
    </location>
    <ligand>
        <name>NADPH</name>
        <dbReference type="ChEBI" id="CHEBI:57783"/>
    </ligand>
</feature>
<evidence type="ECO:0000313" key="4">
    <source>
        <dbReference type="EMBL" id="EKX51830.1"/>
    </source>
</evidence>
<dbReference type="HOGENOM" id="CLU_066353_0_0_1"/>
<evidence type="ECO:0000313" key="6">
    <source>
        <dbReference type="Proteomes" id="UP000011087"/>
    </source>
</evidence>
<evidence type="ECO:0000313" key="5">
    <source>
        <dbReference type="EnsemblProtists" id="EKX51830"/>
    </source>
</evidence>